<evidence type="ECO:0000313" key="4">
    <source>
        <dbReference type="EMBL" id="KRM32888.1"/>
    </source>
</evidence>
<sequence>MFFPRYFHEYYDSGSGINEQFDVKSDPIQVPILAYHNFTDNTLTVSDYTMLFDEFTKQLDWLTQLGYTIITMAQAYEILKTNQNSIGKVAVLTFDDGYTSWRQVDSILTERKLSGMFFWAGDNLQANSDIATQLVADGFETGNHTAHHKAMGDGQYWPQWAAWNNNKDAISNLNTEINFCAYPFGSHNYLSPMVCKNNDYLACLNFDNKVATAFSSDFDRFTLGRLEMISGQHDDSIDTFANYLQNGDVQY</sequence>
<proteinExistence type="predicted"/>
<dbReference type="InterPro" id="IPR002509">
    <property type="entry name" value="NODB_dom"/>
</dbReference>
<name>X0PQ75_9LACO</name>
<evidence type="ECO:0000256" key="2">
    <source>
        <dbReference type="ARBA" id="ARBA00022729"/>
    </source>
</evidence>
<evidence type="ECO:0000259" key="3">
    <source>
        <dbReference type="PROSITE" id="PS51677"/>
    </source>
</evidence>
<dbReference type="STRING" id="1423734.FC83_GL000174"/>
<dbReference type="EMBL" id="AZGA01000065">
    <property type="protein sequence ID" value="KRM32888.1"/>
    <property type="molecule type" value="Genomic_DNA"/>
</dbReference>
<accession>X0PQ75</accession>
<comment type="subcellular location">
    <subcellularLocation>
        <location evidence="1">Secreted</location>
    </subcellularLocation>
</comment>
<evidence type="ECO:0000313" key="5">
    <source>
        <dbReference type="Proteomes" id="UP000051236"/>
    </source>
</evidence>
<dbReference type="eggNOG" id="COG0726">
    <property type="taxonomic scope" value="Bacteria"/>
</dbReference>
<dbReference type="RefSeq" id="WP_035451810.1">
    <property type="nucleotide sequence ID" value="NZ_AZGA01000065.1"/>
</dbReference>
<reference evidence="4 5" key="1">
    <citation type="journal article" date="2015" name="Genome Announc.">
        <title>Expanding the biotechnology potential of lactobacilli through comparative genomics of 213 strains and associated genera.</title>
        <authorList>
            <person name="Sun Z."/>
            <person name="Harris H.M."/>
            <person name="McCann A."/>
            <person name="Guo C."/>
            <person name="Argimon S."/>
            <person name="Zhang W."/>
            <person name="Yang X."/>
            <person name="Jeffery I.B."/>
            <person name="Cooney J.C."/>
            <person name="Kagawa T.F."/>
            <person name="Liu W."/>
            <person name="Song Y."/>
            <person name="Salvetti E."/>
            <person name="Wrobel A."/>
            <person name="Rasinkangas P."/>
            <person name="Parkhill J."/>
            <person name="Rea M.C."/>
            <person name="O'Sullivan O."/>
            <person name="Ritari J."/>
            <person name="Douillard F.P."/>
            <person name="Paul Ross R."/>
            <person name="Yang R."/>
            <person name="Briner A.E."/>
            <person name="Felis G.E."/>
            <person name="de Vos W.M."/>
            <person name="Barrangou R."/>
            <person name="Klaenhammer T.R."/>
            <person name="Caufield P.W."/>
            <person name="Cui Y."/>
            <person name="Zhang H."/>
            <person name="O'Toole P.W."/>
        </authorList>
    </citation>
    <scope>NUCLEOTIDE SEQUENCE [LARGE SCALE GENOMIC DNA]</scope>
    <source>
        <strain evidence="4 5">DSM 18527</strain>
    </source>
</reference>
<dbReference type="InterPro" id="IPR011330">
    <property type="entry name" value="Glyco_hydro/deAcase_b/a-brl"/>
</dbReference>
<protein>
    <recommendedName>
        <fullName evidence="3">NodB homology domain-containing protein</fullName>
    </recommendedName>
</protein>
<dbReference type="GO" id="GO:0005975">
    <property type="term" value="P:carbohydrate metabolic process"/>
    <property type="evidence" value="ECO:0007669"/>
    <property type="project" value="InterPro"/>
</dbReference>
<dbReference type="Proteomes" id="UP000051236">
    <property type="component" value="Unassembled WGS sequence"/>
</dbReference>
<dbReference type="OrthoDB" id="9812065at2"/>
<dbReference type="InterPro" id="IPR051398">
    <property type="entry name" value="Polysacch_Deacetylase"/>
</dbReference>
<organism evidence="4 5">
    <name type="scientific">Agrilactobacillus composti DSM 18527 = JCM 14202</name>
    <dbReference type="NCBI Taxonomy" id="1423734"/>
    <lineage>
        <taxon>Bacteria</taxon>
        <taxon>Bacillati</taxon>
        <taxon>Bacillota</taxon>
        <taxon>Bacilli</taxon>
        <taxon>Lactobacillales</taxon>
        <taxon>Lactobacillaceae</taxon>
        <taxon>Agrilactobacillus</taxon>
    </lineage>
</organism>
<dbReference type="SUPFAM" id="SSF88713">
    <property type="entry name" value="Glycoside hydrolase/deacetylase"/>
    <property type="match status" value="1"/>
</dbReference>
<dbReference type="PANTHER" id="PTHR34216:SF3">
    <property type="entry name" value="POLY-BETA-1,6-N-ACETYL-D-GLUCOSAMINE N-DEACETYLASE"/>
    <property type="match status" value="1"/>
</dbReference>
<evidence type="ECO:0000256" key="1">
    <source>
        <dbReference type="ARBA" id="ARBA00004613"/>
    </source>
</evidence>
<dbReference type="GO" id="GO:0016810">
    <property type="term" value="F:hydrolase activity, acting on carbon-nitrogen (but not peptide) bonds"/>
    <property type="evidence" value="ECO:0007669"/>
    <property type="project" value="InterPro"/>
</dbReference>
<dbReference type="AlphaFoldDB" id="X0PQ75"/>
<dbReference type="PANTHER" id="PTHR34216">
    <property type="match status" value="1"/>
</dbReference>
<comment type="caution">
    <text evidence="4">The sequence shown here is derived from an EMBL/GenBank/DDBJ whole genome shotgun (WGS) entry which is preliminary data.</text>
</comment>
<dbReference type="GO" id="GO:0005576">
    <property type="term" value="C:extracellular region"/>
    <property type="evidence" value="ECO:0007669"/>
    <property type="project" value="UniProtKB-SubCell"/>
</dbReference>
<feature type="domain" description="NodB homology" evidence="3">
    <location>
        <begin position="88"/>
        <end position="251"/>
    </location>
</feature>
<gene>
    <name evidence="4" type="ORF">FC83_GL000174</name>
</gene>
<keyword evidence="2" id="KW-0732">Signal</keyword>
<dbReference type="PATRIC" id="fig|1423734.3.peg.174"/>
<keyword evidence="5" id="KW-1185">Reference proteome</keyword>
<dbReference type="Gene3D" id="3.20.20.370">
    <property type="entry name" value="Glycoside hydrolase/deacetylase"/>
    <property type="match status" value="1"/>
</dbReference>
<dbReference type="PROSITE" id="PS51677">
    <property type="entry name" value="NODB"/>
    <property type="match status" value="1"/>
</dbReference>
<dbReference type="Pfam" id="PF01522">
    <property type="entry name" value="Polysacc_deac_1"/>
    <property type="match status" value="1"/>
</dbReference>